<feature type="domain" description="Ras-associating" evidence="13">
    <location>
        <begin position="415"/>
        <end position="507"/>
    </location>
</feature>
<keyword evidence="4" id="KW-0433">Leucine-rich repeat</keyword>
<keyword evidence="5" id="KW-0479">Metal-binding</keyword>
<evidence type="ECO:0000256" key="12">
    <source>
        <dbReference type="SAM" id="MobiDB-lite"/>
    </source>
</evidence>
<comment type="catalytic activity">
    <reaction evidence="1">
        <text>ATP = 3',5'-cyclic AMP + diphosphate</text>
        <dbReference type="Rhea" id="RHEA:15389"/>
        <dbReference type="ChEBI" id="CHEBI:30616"/>
        <dbReference type="ChEBI" id="CHEBI:33019"/>
        <dbReference type="ChEBI" id="CHEBI:58165"/>
        <dbReference type="EC" id="4.6.1.1"/>
    </reaction>
</comment>
<evidence type="ECO:0000259" key="13">
    <source>
        <dbReference type="PROSITE" id="PS50200"/>
    </source>
</evidence>
<evidence type="ECO:0000256" key="7">
    <source>
        <dbReference type="ARBA" id="ARBA00022842"/>
    </source>
</evidence>
<dbReference type="Gene3D" id="3.80.10.10">
    <property type="entry name" value="Ribonuclease Inhibitor"/>
    <property type="match status" value="5"/>
</dbReference>
<sequence length="1652" mass="182511">MPGSELREVVEVDATGQISIPKIDLNVDAAKGRRSNDSKLEGALSGAHLGDVTPWTEPPSPLLITPPTKRSLGITGLGKVPFFSLRPDARESKDSGFSHSHPSNASESTSTFTYQNSNSSYLYSNSSYSQSRASSTEYSLRKAKSSPGLNLNSRPSLPGSSSLASSGAGVARSILSPLSRLIGRKGKSRLKTAVPAGIPPLKDVEDVLMELDLNLDRMEGIVDPSVLNSSSANGTHIGKGSSITQSISDDTRTVIPEQNQDLNAAVPSNPNSDHGLHGGPDGDGVIDGSPSTANNSVNPDSEAQPPSWIPFESWNVELADSSDQETEEEYDSSSEDNMSHHEEPHMLKMSGSQSLGYGPGRPGGTARGGRPIVFAQPSSLDSDDDDLVEVDELRRQFSYHLQRKVGNGRRQDTSSRFSIRIYIANNMYRHAHFGLNVTVAKLTSKLNAKLELGEEREATYRLYLMERGRERILGQRERPADIIRRRSEQAGYDLSDSLELLGEDRSGFLMKFTYKSQVFGVMEQSILIEDYEHVDLSGHSLRTIPPALHRHADQIISLSLSRNPMLNLPLDFVQSSTSLTELILSHMALKKVPANLHSAVSLTHLDLSSNRIGDLDNVYLAAIPGLRVLEVQNNQMEKLLWHLPKSLTTLNISNNKFRFLPTVVCQLENLRDLDISFNNVAELPEDLGKLCNLEHLTMVGNRITSIPSTASSLVSLKCLDCRQNRIGDLAVIGMLPKLERLFADHNSLCGIHLCLGPCLMMIDASHNKITEMRPVPGYPYTALLSLDISHSELSSVSPLVLSSLPSLRQLNLSHNNIKSLPSALGDLEHLKVLSIAENMLERLPEGIGRLKRLEVLDVRNNNLTELPGELWTCASLVKLNATCNSIEKWYPFPGLDNGSTLSIVNPVNPSSPYYLPSLAYALEKLYLGENQLTTRALGFLSLFQKLKVLNLSFNLIQDLPPTFFKNFLSNIDTASRSYSTPLSARARNQMPKSFLEELYLSGNKLTMLPTEDIARMTKLKTLYLNGNRLQTLPQQLGQVVNLTILDVGSNLLKYNISNWEFDWNWNFNKNLKYLNLSGNKQLQIKSDMKLLGISRGSRMAPAASAAVVHPQLLSGFTELTKLRVLGLINVPITTGQIPGGHELWLVRTSKSTICGMAYGIADTLGQGNHLNVFDLVHEFPGRNKAIFAMFSQSQPLKATPVEISGNQIAKFLRDKYIDTFTNQLSAVRKNGSEGITDALRRSFLKLNQNLHDTLFSNGKQMPSAFPNGAMHRSREDIHNAFVSRGGVSGVVLYFQDKTMYVANAGNALAVISRGGNAEPISRKHDPYDRQEVSRIRAAEGWISPAGLVNNEIDISRSFGFFHLLPVINARPDIFTWQISELDEFVIIGNQGLWDFVSYETAVDIVGKERGDPMLAAQKLRDLVMSYGADGSTMIMVISVSDLLKEERARSREGSVIDPQVWKPGEAVQPFQIPSQLGNHIQHSDYHGQKPKPNNHSNLVSLSAGDSPVFLILQQVLCNTSLGPPPVKDLAWIRDLLASHDKSVLQELADFIQSELDSPSSFDFLNPGEELSREVLDRRCLRTLRYLSTSNYHILPSSLTVTEIRQDGYHPVAGGGFADIWRGSMGDQSVCLKVLRLVVEQDEEVRKNLRRRF</sequence>
<dbReference type="Gene3D" id="3.60.40.10">
    <property type="entry name" value="PPM-type phosphatase domain"/>
    <property type="match status" value="1"/>
</dbReference>
<dbReference type="GO" id="GO:0007165">
    <property type="term" value="P:signal transduction"/>
    <property type="evidence" value="ECO:0007669"/>
    <property type="project" value="InterPro"/>
</dbReference>
<evidence type="ECO:0000256" key="5">
    <source>
        <dbReference type="ARBA" id="ARBA00022723"/>
    </source>
</evidence>
<dbReference type="InterPro" id="IPR050216">
    <property type="entry name" value="LRR_domain-containing"/>
</dbReference>
<dbReference type="GO" id="GO:0046872">
    <property type="term" value="F:metal ion binding"/>
    <property type="evidence" value="ECO:0007669"/>
    <property type="project" value="UniProtKB-KW"/>
</dbReference>
<dbReference type="Pfam" id="PF23010">
    <property type="entry name" value="RA_3"/>
    <property type="match status" value="1"/>
</dbReference>
<evidence type="ECO:0000313" key="16">
    <source>
        <dbReference type="Proteomes" id="UP000053593"/>
    </source>
</evidence>
<dbReference type="Pfam" id="PF13855">
    <property type="entry name" value="LRR_8"/>
    <property type="match status" value="2"/>
</dbReference>
<dbReference type="GO" id="GO:0005737">
    <property type="term" value="C:cytoplasm"/>
    <property type="evidence" value="ECO:0007669"/>
    <property type="project" value="TreeGrafter"/>
</dbReference>
<dbReference type="GO" id="GO:0004016">
    <property type="term" value="F:adenylate cyclase activity"/>
    <property type="evidence" value="ECO:0007669"/>
    <property type="project" value="UniProtKB-EC"/>
</dbReference>
<dbReference type="PANTHER" id="PTHR48051">
    <property type="match status" value="1"/>
</dbReference>
<feature type="compositionally biased region" description="Polar residues" evidence="12">
    <location>
        <begin position="289"/>
        <end position="301"/>
    </location>
</feature>
<dbReference type="Pfam" id="PF00481">
    <property type="entry name" value="PP2C"/>
    <property type="match status" value="1"/>
</dbReference>
<dbReference type="SMART" id="SM00332">
    <property type="entry name" value="PP2Cc"/>
    <property type="match status" value="1"/>
</dbReference>
<feature type="compositionally biased region" description="Polar residues" evidence="12">
    <location>
        <begin position="97"/>
        <end position="111"/>
    </location>
</feature>
<dbReference type="PROSITE" id="PS50200">
    <property type="entry name" value="RA"/>
    <property type="match status" value="1"/>
</dbReference>
<dbReference type="InterPro" id="IPR055414">
    <property type="entry name" value="LRR_R13L4/SHOC2-like"/>
</dbReference>
<name>A0A0D0CFR1_9AGAR</name>
<dbReference type="InterPro" id="IPR003591">
    <property type="entry name" value="Leu-rich_rpt_typical-subtyp"/>
</dbReference>
<dbReference type="SUPFAM" id="SSF52058">
    <property type="entry name" value="L domain-like"/>
    <property type="match status" value="3"/>
</dbReference>
<keyword evidence="16" id="KW-1185">Reference proteome</keyword>
<dbReference type="HOGENOM" id="CLU_242429_0_0_1"/>
<dbReference type="EC" id="4.6.1.1" evidence="3"/>
<dbReference type="CDD" id="cd00143">
    <property type="entry name" value="PP2Cc"/>
    <property type="match status" value="1"/>
</dbReference>
<dbReference type="EMBL" id="KN834771">
    <property type="protein sequence ID" value="KIK61419.1"/>
    <property type="molecule type" value="Genomic_DNA"/>
</dbReference>
<dbReference type="InterPro" id="IPR001932">
    <property type="entry name" value="PPM-type_phosphatase-like_dom"/>
</dbReference>
<accession>A0A0D0CFR1</accession>
<feature type="region of interest" description="Disordered" evidence="12">
    <location>
        <begin position="90"/>
        <end position="111"/>
    </location>
</feature>
<gene>
    <name evidence="15" type="ORF">GYMLUDRAFT_225109</name>
</gene>
<dbReference type="SMART" id="SM00369">
    <property type="entry name" value="LRR_TYP"/>
    <property type="match status" value="10"/>
</dbReference>
<evidence type="ECO:0000256" key="11">
    <source>
        <dbReference type="ARBA" id="ARBA00032637"/>
    </source>
</evidence>
<feature type="region of interest" description="Disordered" evidence="12">
    <location>
        <begin position="31"/>
        <end position="68"/>
    </location>
</feature>
<reference evidence="15 16" key="1">
    <citation type="submission" date="2014-04" db="EMBL/GenBank/DDBJ databases">
        <title>Evolutionary Origins and Diversification of the Mycorrhizal Mutualists.</title>
        <authorList>
            <consortium name="DOE Joint Genome Institute"/>
            <consortium name="Mycorrhizal Genomics Consortium"/>
            <person name="Kohler A."/>
            <person name="Kuo A."/>
            <person name="Nagy L.G."/>
            <person name="Floudas D."/>
            <person name="Copeland A."/>
            <person name="Barry K.W."/>
            <person name="Cichocki N."/>
            <person name="Veneault-Fourrey C."/>
            <person name="LaButti K."/>
            <person name="Lindquist E.A."/>
            <person name="Lipzen A."/>
            <person name="Lundell T."/>
            <person name="Morin E."/>
            <person name="Murat C."/>
            <person name="Riley R."/>
            <person name="Ohm R."/>
            <person name="Sun H."/>
            <person name="Tunlid A."/>
            <person name="Henrissat B."/>
            <person name="Grigoriev I.V."/>
            <person name="Hibbett D.S."/>
            <person name="Martin F."/>
        </authorList>
    </citation>
    <scope>NUCLEOTIDE SEQUENCE [LARGE SCALE GENOMIC DNA]</scope>
    <source>
        <strain evidence="15 16">FD-317 M1</strain>
    </source>
</reference>
<dbReference type="SUPFAM" id="SSF81606">
    <property type="entry name" value="PP2C-like"/>
    <property type="match status" value="1"/>
</dbReference>
<dbReference type="SMART" id="SM00364">
    <property type="entry name" value="LRR_BAC"/>
    <property type="match status" value="8"/>
</dbReference>
<dbReference type="PROSITE" id="PS51746">
    <property type="entry name" value="PPM_2"/>
    <property type="match status" value="1"/>
</dbReference>
<evidence type="ECO:0000256" key="2">
    <source>
        <dbReference type="ARBA" id="ARBA00005381"/>
    </source>
</evidence>
<keyword evidence="8" id="KW-0115">cAMP biosynthesis</keyword>
<feature type="compositionally biased region" description="Polar residues" evidence="12">
    <location>
        <begin position="262"/>
        <end position="272"/>
    </location>
</feature>
<evidence type="ECO:0000256" key="1">
    <source>
        <dbReference type="ARBA" id="ARBA00001593"/>
    </source>
</evidence>
<dbReference type="InterPro" id="IPR000159">
    <property type="entry name" value="RA_dom"/>
</dbReference>
<dbReference type="SMART" id="SM00365">
    <property type="entry name" value="LRR_SD22"/>
    <property type="match status" value="6"/>
</dbReference>
<dbReference type="InterPro" id="IPR001611">
    <property type="entry name" value="Leu-rich_rpt"/>
</dbReference>
<keyword evidence="7" id="KW-0460">Magnesium</keyword>
<dbReference type="Pfam" id="PF13516">
    <property type="entry name" value="LRR_6"/>
    <property type="match status" value="1"/>
</dbReference>
<feature type="region of interest" description="Disordered" evidence="12">
    <location>
        <begin position="262"/>
        <end position="341"/>
    </location>
</feature>
<evidence type="ECO:0000313" key="15">
    <source>
        <dbReference type="EMBL" id="KIK61419.1"/>
    </source>
</evidence>
<dbReference type="Pfam" id="PF00560">
    <property type="entry name" value="LRR_1"/>
    <property type="match status" value="1"/>
</dbReference>
<feature type="compositionally biased region" description="Acidic residues" evidence="12">
    <location>
        <begin position="320"/>
        <end position="334"/>
    </location>
</feature>
<feature type="compositionally biased region" description="Low complexity" evidence="12">
    <location>
        <begin position="153"/>
        <end position="166"/>
    </location>
</feature>
<protein>
    <recommendedName>
        <fullName evidence="3">adenylate cyclase</fullName>
        <ecNumber evidence="3">4.6.1.1</ecNumber>
    </recommendedName>
    <alternativeName>
        <fullName evidence="10">ATP pyrophosphate-lyase</fullName>
    </alternativeName>
    <alternativeName>
        <fullName evidence="11">Adenylyl cyclase</fullName>
    </alternativeName>
</protein>
<keyword evidence="9" id="KW-0456">Lyase</keyword>
<dbReference type="GO" id="GO:0006171">
    <property type="term" value="P:cAMP biosynthetic process"/>
    <property type="evidence" value="ECO:0007669"/>
    <property type="project" value="UniProtKB-KW"/>
</dbReference>
<organism evidence="15 16">
    <name type="scientific">Collybiopsis luxurians FD-317 M1</name>
    <dbReference type="NCBI Taxonomy" id="944289"/>
    <lineage>
        <taxon>Eukaryota</taxon>
        <taxon>Fungi</taxon>
        <taxon>Dikarya</taxon>
        <taxon>Basidiomycota</taxon>
        <taxon>Agaricomycotina</taxon>
        <taxon>Agaricomycetes</taxon>
        <taxon>Agaricomycetidae</taxon>
        <taxon>Agaricales</taxon>
        <taxon>Marasmiineae</taxon>
        <taxon>Omphalotaceae</taxon>
        <taxon>Collybiopsis</taxon>
        <taxon>Collybiopsis luxurians</taxon>
    </lineage>
</organism>
<dbReference type="PANTHER" id="PTHR48051:SF1">
    <property type="entry name" value="RAS SUPPRESSOR PROTEIN 1"/>
    <property type="match status" value="1"/>
</dbReference>
<dbReference type="InterPro" id="IPR032675">
    <property type="entry name" value="LRR_dom_sf"/>
</dbReference>
<dbReference type="Pfam" id="PF23598">
    <property type="entry name" value="LRR_14"/>
    <property type="match status" value="1"/>
</dbReference>
<feature type="region of interest" description="Disordered" evidence="12">
    <location>
        <begin position="138"/>
        <end position="166"/>
    </location>
</feature>
<evidence type="ECO:0000256" key="9">
    <source>
        <dbReference type="ARBA" id="ARBA00023239"/>
    </source>
</evidence>
<evidence type="ECO:0000256" key="6">
    <source>
        <dbReference type="ARBA" id="ARBA00022737"/>
    </source>
</evidence>
<dbReference type="InterPro" id="IPR036457">
    <property type="entry name" value="PPM-type-like_dom_sf"/>
</dbReference>
<proteinExistence type="inferred from homology"/>
<evidence type="ECO:0000256" key="4">
    <source>
        <dbReference type="ARBA" id="ARBA00022614"/>
    </source>
</evidence>
<dbReference type="PROSITE" id="PS00018">
    <property type="entry name" value="EF_HAND_1"/>
    <property type="match status" value="1"/>
</dbReference>
<comment type="similarity">
    <text evidence="2">Belongs to the adenylyl cyclase class-3 family.</text>
</comment>
<keyword evidence="6" id="KW-0677">Repeat</keyword>
<dbReference type="InterPro" id="IPR018247">
    <property type="entry name" value="EF_Hand_1_Ca_BS"/>
</dbReference>
<dbReference type="Proteomes" id="UP000053593">
    <property type="component" value="Unassembled WGS sequence"/>
</dbReference>
<evidence type="ECO:0000256" key="8">
    <source>
        <dbReference type="ARBA" id="ARBA00022998"/>
    </source>
</evidence>
<feature type="compositionally biased region" description="Basic and acidic residues" evidence="12">
    <location>
        <begin position="31"/>
        <end position="40"/>
    </location>
</feature>
<feature type="region of interest" description="Disordered" evidence="12">
    <location>
        <begin position="226"/>
        <end position="247"/>
    </location>
</feature>
<dbReference type="InterPro" id="IPR055071">
    <property type="entry name" value="RA_PHLPP-like"/>
</dbReference>
<evidence type="ECO:0000259" key="14">
    <source>
        <dbReference type="PROSITE" id="PS51746"/>
    </source>
</evidence>
<dbReference type="PROSITE" id="PS51450">
    <property type="entry name" value="LRR"/>
    <property type="match status" value="8"/>
</dbReference>
<evidence type="ECO:0000256" key="3">
    <source>
        <dbReference type="ARBA" id="ARBA00012201"/>
    </source>
</evidence>
<dbReference type="OrthoDB" id="2021138at2759"/>
<feature type="domain" description="PPM-type phosphatase" evidence="14">
    <location>
        <begin position="1200"/>
        <end position="1439"/>
    </location>
</feature>
<evidence type="ECO:0000256" key="10">
    <source>
        <dbReference type="ARBA" id="ARBA00032597"/>
    </source>
</evidence>